<dbReference type="InterPro" id="IPR011993">
    <property type="entry name" value="PH-like_dom_sf"/>
</dbReference>
<dbReference type="GeneTree" id="ENSGT00940000161121"/>
<feature type="compositionally biased region" description="Basic residues" evidence="4">
    <location>
        <begin position="598"/>
        <end position="612"/>
    </location>
</feature>
<dbReference type="Pfam" id="PF25541">
    <property type="entry name" value="TBCA_PH"/>
    <property type="match status" value="1"/>
</dbReference>
<organism evidence="6 7">
    <name type="scientific">Cynoglossus semilaevis</name>
    <name type="common">Tongue sole</name>
    <dbReference type="NCBI Taxonomy" id="244447"/>
    <lineage>
        <taxon>Eukaryota</taxon>
        <taxon>Metazoa</taxon>
        <taxon>Chordata</taxon>
        <taxon>Craniata</taxon>
        <taxon>Vertebrata</taxon>
        <taxon>Euteleostomi</taxon>
        <taxon>Actinopterygii</taxon>
        <taxon>Neopterygii</taxon>
        <taxon>Teleostei</taxon>
        <taxon>Neoteleostei</taxon>
        <taxon>Acanthomorphata</taxon>
        <taxon>Carangaria</taxon>
        <taxon>Pleuronectiformes</taxon>
        <taxon>Pleuronectoidei</taxon>
        <taxon>Cynoglossidae</taxon>
        <taxon>Cynoglossinae</taxon>
        <taxon>Cynoglossus</taxon>
    </lineage>
</organism>
<keyword evidence="7" id="KW-1185">Reference proteome</keyword>
<dbReference type="InterPro" id="IPR057971">
    <property type="entry name" value="PKHA4-7_TBCA"/>
</dbReference>
<dbReference type="GO" id="GO:0005737">
    <property type="term" value="C:cytoplasm"/>
    <property type="evidence" value="ECO:0007669"/>
    <property type="project" value="UniProtKB-SubCell"/>
</dbReference>
<evidence type="ECO:0000256" key="1">
    <source>
        <dbReference type="ARBA" id="ARBA00004496"/>
    </source>
</evidence>
<reference evidence="6" key="2">
    <citation type="submission" date="2025-08" db="UniProtKB">
        <authorList>
            <consortium name="Ensembl"/>
        </authorList>
    </citation>
    <scope>IDENTIFICATION</scope>
</reference>
<evidence type="ECO:0000256" key="3">
    <source>
        <dbReference type="ARBA" id="ARBA00022553"/>
    </source>
</evidence>
<feature type="region of interest" description="Disordered" evidence="4">
    <location>
        <begin position="597"/>
        <end position="618"/>
    </location>
</feature>
<dbReference type="STRING" id="244447.ENSCSEP00000030141"/>
<dbReference type="Proteomes" id="UP000265120">
    <property type="component" value="Chromosome 8"/>
</dbReference>
<protein>
    <recommendedName>
        <fullName evidence="5">PH domain-containing protein</fullName>
    </recommendedName>
</protein>
<evidence type="ECO:0000313" key="7">
    <source>
        <dbReference type="Proteomes" id="UP000265120"/>
    </source>
</evidence>
<accession>A0A3P8WXM5</accession>
<evidence type="ECO:0000256" key="2">
    <source>
        <dbReference type="ARBA" id="ARBA00022490"/>
    </source>
</evidence>
<keyword evidence="3" id="KW-0597">Phosphoprotein</keyword>
<dbReference type="PROSITE" id="PS50003">
    <property type="entry name" value="PH_DOMAIN"/>
    <property type="match status" value="1"/>
</dbReference>
<reference evidence="6 7" key="1">
    <citation type="journal article" date="2014" name="Nat. Genet.">
        <title>Whole-genome sequence of a flatfish provides insights into ZW sex chromosome evolution and adaptation to a benthic lifestyle.</title>
        <authorList>
            <person name="Chen S."/>
            <person name="Zhang G."/>
            <person name="Shao C."/>
            <person name="Huang Q."/>
            <person name="Liu G."/>
            <person name="Zhang P."/>
            <person name="Song W."/>
            <person name="An N."/>
            <person name="Chalopin D."/>
            <person name="Volff J.N."/>
            <person name="Hong Y."/>
            <person name="Li Q."/>
            <person name="Sha Z."/>
            <person name="Zhou H."/>
            <person name="Xie M."/>
            <person name="Yu Q."/>
            <person name="Liu Y."/>
            <person name="Xiang H."/>
            <person name="Wang N."/>
            <person name="Wu K."/>
            <person name="Yang C."/>
            <person name="Zhou Q."/>
            <person name="Liao X."/>
            <person name="Yang L."/>
            <person name="Hu Q."/>
            <person name="Zhang J."/>
            <person name="Meng L."/>
            <person name="Jin L."/>
            <person name="Tian Y."/>
            <person name="Lian J."/>
            <person name="Yang J."/>
            <person name="Miao G."/>
            <person name="Liu S."/>
            <person name="Liang Z."/>
            <person name="Yan F."/>
            <person name="Li Y."/>
            <person name="Sun B."/>
            <person name="Zhang H."/>
            <person name="Zhang J."/>
            <person name="Zhu Y."/>
            <person name="Du M."/>
            <person name="Zhao Y."/>
            <person name="Schartl M."/>
            <person name="Tang Q."/>
            <person name="Wang J."/>
        </authorList>
    </citation>
    <scope>NUCLEOTIDE SEQUENCE</scope>
</reference>
<dbReference type="PANTHER" id="PTHR12752:SF7">
    <property type="entry name" value="PLECKSTRIN HOMOLOGY DOMAIN-CONTAINING FAMILY A MEMBER 4"/>
    <property type="match status" value="1"/>
</dbReference>
<dbReference type="InParanoid" id="A0A3P8WXM5"/>
<feature type="region of interest" description="Disordered" evidence="4">
    <location>
        <begin position="341"/>
        <end position="360"/>
    </location>
</feature>
<dbReference type="CDD" id="cd13248">
    <property type="entry name" value="PH_PEPP1_2_3"/>
    <property type="match status" value="1"/>
</dbReference>
<dbReference type="Pfam" id="PF00169">
    <property type="entry name" value="PH"/>
    <property type="match status" value="1"/>
</dbReference>
<proteinExistence type="predicted"/>
<feature type="domain" description="PH" evidence="5">
    <location>
        <begin position="60"/>
        <end position="159"/>
    </location>
</feature>
<dbReference type="PANTHER" id="PTHR12752">
    <property type="entry name" value="PHOSPHOINOSITOL 3-PHOSPHATE-BINDING PROTEIN"/>
    <property type="match status" value="1"/>
</dbReference>
<dbReference type="GO" id="GO:0016020">
    <property type="term" value="C:membrane"/>
    <property type="evidence" value="ECO:0007669"/>
    <property type="project" value="UniProtKB-ARBA"/>
</dbReference>
<feature type="compositionally biased region" description="Polar residues" evidence="4">
    <location>
        <begin position="341"/>
        <end position="352"/>
    </location>
</feature>
<dbReference type="AlphaFoldDB" id="A0A3P8WXM5"/>
<evidence type="ECO:0000259" key="5">
    <source>
        <dbReference type="PROSITE" id="PS50003"/>
    </source>
</evidence>
<reference evidence="6" key="3">
    <citation type="submission" date="2025-09" db="UniProtKB">
        <authorList>
            <consortium name="Ensembl"/>
        </authorList>
    </citation>
    <scope>IDENTIFICATION</scope>
</reference>
<dbReference type="SUPFAM" id="SSF50729">
    <property type="entry name" value="PH domain-like"/>
    <property type="match status" value="1"/>
</dbReference>
<dbReference type="KEGG" id="csem:103382025"/>
<dbReference type="InterPro" id="IPR001849">
    <property type="entry name" value="PH_domain"/>
</dbReference>
<evidence type="ECO:0000256" key="4">
    <source>
        <dbReference type="SAM" id="MobiDB-lite"/>
    </source>
</evidence>
<dbReference type="Ensembl" id="ENSCSET00000030545.1">
    <property type="protein sequence ID" value="ENSCSEP00000030141.1"/>
    <property type="gene ID" value="ENSCSEG00000019310.1"/>
</dbReference>
<sequence>MELDSNYKRAQMLRMDDQDRMSQASSTATISYFPVTKEGEGRVQAFGKRCQSAKRDPNCPVVIRGWLNKKDSRGLKLWKRRWFVLSNYCLFYYKDSREESVLGSIPLPSYKILFCTSQECKNQKFTFKVTHQGMRSYFFSADTQEDLLGWVRALSQSAAMEQASSINRRCSSYQDFTRIDYGESIDFTKKTSDGIGHSQKHKHVSRTLTNLSQLTVGQTGASQWARERLHHRHRSHSDGTSTPPVVHRRTCGCNPEEDCLYDHNSPPGQREMIGAGFLSTRSQPESRAHTPMGRVDIRPNNDLEVLPQSLYYTFSSPKPEFKSAPTTPLSERWQNVTKTPPTYASVHCQSNGRKPLAKTSKHDLGEMPTIRPYESDADTVLTRLCGCDKMLQALSAKLAQLQMDKESAQCALEVSRLQLHEWQERGLHAQDESLTHKSLLQEELVTIRARMCDVLLEMDWVWSQYERMESELCVIRSHLQHISNFGPGQEQTQAQKMLWIMEDILAALKVNRDHFYFLLVLQRPHVLQSTATHSGFTGQHTEMPGTGLTMDMEPTPPVRPALPQELQDNHQNWDYSHVLTESPYEGFYNSNVEPAQVRGRKQSHLHVAKPKRNTGWSN</sequence>
<evidence type="ECO:0000313" key="6">
    <source>
        <dbReference type="Ensembl" id="ENSCSEP00000030141.1"/>
    </source>
</evidence>
<comment type="subcellular location">
    <subcellularLocation>
        <location evidence="1">Cytoplasm</location>
    </subcellularLocation>
</comment>
<dbReference type="InterPro" id="IPR040392">
    <property type="entry name" value="PKHA4-7_PH"/>
</dbReference>
<keyword evidence="2" id="KW-0963">Cytoplasm</keyword>
<dbReference type="SMART" id="SM00233">
    <property type="entry name" value="PH"/>
    <property type="match status" value="1"/>
</dbReference>
<dbReference type="FunFam" id="2.30.29.30:FF:000103">
    <property type="entry name" value="Pleckstrin homology domain-containing family A member 4"/>
    <property type="match status" value="1"/>
</dbReference>
<name>A0A3P8WXM5_CYNSE</name>
<dbReference type="Gene3D" id="2.30.29.30">
    <property type="entry name" value="Pleckstrin-homology domain (PH domain)/Phosphotyrosine-binding domain (PTB)"/>
    <property type="match status" value="1"/>
</dbReference>